<sequence>MGKVLAGVSGMSTFVLALLGIAAAVYFVTPLRAKAYRIFIKLFAKHVEDAKAHELREKVGLSEGDVNMGELLDEKSKIAGGETSAVESVVGGELKSR</sequence>
<protein>
    <submittedName>
        <fullName evidence="2">Uncharacterized protein</fullName>
    </submittedName>
</protein>
<dbReference type="AlphaFoldDB" id="A0A167WX71"/>
<dbReference type="EMBL" id="KV417781">
    <property type="protein sequence ID" value="KZP06586.1"/>
    <property type="molecule type" value="Genomic_DNA"/>
</dbReference>
<reference evidence="2 4" key="1">
    <citation type="journal article" date="2016" name="Mol. Biol. Evol.">
        <title>Comparative Genomics of Early-Diverging Mushroom-Forming Fungi Provides Insights into the Origins of Lignocellulose Decay Capabilities.</title>
        <authorList>
            <person name="Nagy L.G."/>
            <person name="Riley R."/>
            <person name="Tritt A."/>
            <person name="Adam C."/>
            <person name="Daum C."/>
            <person name="Floudas D."/>
            <person name="Sun H."/>
            <person name="Yadav J.S."/>
            <person name="Pangilinan J."/>
            <person name="Larsson K.H."/>
            <person name="Matsuura K."/>
            <person name="Barry K."/>
            <person name="Labutti K."/>
            <person name="Kuo R."/>
            <person name="Ohm R.A."/>
            <person name="Bhattacharya S.S."/>
            <person name="Shirouzu T."/>
            <person name="Yoshinaga Y."/>
            <person name="Martin F.M."/>
            <person name="Grigoriev I.V."/>
            <person name="Hibbett D.S."/>
        </authorList>
    </citation>
    <scope>NUCLEOTIDE SEQUENCE [LARGE SCALE GENOMIC DNA]</scope>
    <source>
        <strain evidence="2 4">CBS 109695</strain>
    </source>
</reference>
<evidence type="ECO:0000313" key="3">
    <source>
        <dbReference type="EMBL" id="KZP06699.1"/>
    </source>
</evidence>
<feature type="transmembrane region" description="Helical" evidence="1">
    <location>
        <begin position="6"/>
        <end position="28"/>
    </location>
</feature>
<organism evidence="2 4">
    <name type="scientific">Athelia psychrophila</name>
    <dbReference type="NCBI Taxonomy" id="1759441"/>
    <lineage>
        <taxon>Eukaryota</taxon>
        <taxon>Fungi</taxon>
        <taxon>Dikarya</taxon>
        <taxon>Basidiomycota</taxon>
        <taxon>Agaricomycotina</taxon>
        <taxon>Agaricomycetes</taxon>
        <taxon>Agaricomycetidae</taxon>
        <taxon>Atheliales</taxon>
        <taxon>Atheliaceae</taxon>
        <taxon>Athelia</taxon>
    </lineage>
</organism>
<accession>A0A167WX71</accession>
<dbReference type="EMBL" id="KV417776">
    <property type="protein sequence ID" value="KZP06699.1"/>
    <property type="molecule type" value="Genomic_DNA"/>
</dbReference>
<name>A0A167WX71_9AGAM</name>
<keyword evidence="1" id="KW-0472">Membrane</keyword>
<evidence type="ECO:0000313" key="4">
    <source>
        <dbReference type="Proteomes" id="UP000076532"/>
    </source>
</evidence>
<dbReference type="Proteomes" id="UP000076532">
    <property type="component" value="Unassembled WGS sequence"/>
</dbReference>
<keyword evidence="1" id="KW-1133">Transmembrane helix</keyword>
<keyword evidence="4" id="KW-1185">Reference proteome</keyword>
<evidence type="ECO:0000256" key="1">
    <source>
        <dbReference type="SAM" id="Phobius"/>
    </source>
</evidence>
<gene>
    <name evidence="3" type="ORF">FIBSPDRAFT_1053389</name>
    <name evidence="2" type="ORF">FIBSPDRAFT_1053479</name>
</gene>
<keyword evidence="1" id="KW-0812">Transmembrane</keyword>
<evidence type="ECO:0000313" key="2">
    <source>
        <dbReference type="EMBL" id="KZP06586.1"/>
    </source>
</evidence>
<dbReference type="OrthoDB" id="2895782at2759"/>
<proteinExistence type="predicted"/>